<reference evidence="2 3" key="1">
    <citation type="submission" date="2020-08" db="EMBL/GenBank/DDBJ databases">
        <title>Oceanospirillum sp. nov. isolated from marine sediment.</title>
        <authorList>
            <person name="Ji X."/>
        </authorList>
    </citation>
    <scope>NUCLEOTIDE SEQUENCE [LARGE SCALE GENOMIC DNA]</scope>
    <source>
        <strain evidence="2 3">D5</strain>
    </source>
</reference>
<name>A0A839IRM6_9GAMM</name>
<organism evidence="2 3">
    <name type="scientific">Oceanospirillum sediminis</name>
    <dbReference type="NCBI Taxonomy" id="2760088"/>
    <lineage>
        <taxon>Bacteria</taxon>
        <taxon>Pseudomonadati</taxon>
        <taxon>Pseudomonadota</taxon>
        <taxon>Gammaproteobacteria</taxon>
        <taxon>Oceanospirillales</taxon>
        <taxon>Oceanospirillaceae</taxon>
        <taxon>Oceanospirillum</taxon>
    </lineage>
</organism>
<dbReference type="Proteomes" id="UP000565262">
    <property type="component" value="Unassembled WGS sequence"/>
</dbReference>
<dbReference type="PANTHER" id="PTHR42160">
    <property type="entry name" value="URACIL-DNA GLYCOSYLASE SUPERFAMILY PROTEIN"/>
    <property type="match status" value="1"/>
</dbReference>
<gene>
    <name evidence="2" type="ORF">H4O21_16140</name>
</gene>
<evidence type="ECO:0000313" key="2">
    <source>
        <dbReference type="EMBL" id="MBB1488133.1"/>
    </source>
</evidence>
<dbReference type="EMBL" id="JACJFM010000023">
    <property type="protein sequence ID" value="MBB1488133.1"/>
    <property type="molecule type" value="Genomic_DNA"/>
</dbReference>
<proteinExistence type="predicted"/>
<comment type="caution">
    <text evidence="2">The sequence shown here is derived from an EMBL/GenBank/DDBJ whole genome shotgun (WGS) entry which is preliminary data.</text>
</comment>
<dbReference type="InterPro" id="IPR036895">
    <property type="entry name" value="Uracil-DNA_glycosylase-like_sf"/>
</dbReference>
<keyword evidence="3" id="KW-1185">Reference proteome</keyword>
<dbReference type="SMART" id="SM00987">
    <property type="entry name" value="UreE_C"/>
    <property type="match status" value="1"/>
</dbReference>
<feature type="domain" description="Uracil-DNA glycosylase-like" evidence="1">
    <location>
        <begin position="39"/>
        <end position="195"/>
    </location>
</feature>
<dbReference type="InterPro" id="IPR047124">
    <property type="entry name" value="HI_0220.2"/>
</dbReference>
<sequence>MSDQIRVEEGEDNTLDQLFSEIRQCRYCEPGLPLGANPVIRGKSSARVLIIGQAPGTRVHESSIPWHDASGKRLRQWLGLSDDVFYDEGRIAIMPMGLCYPGKGRSGDLPPRPECAPRWHHAVLEQLPDIQLTLLVGQYAQQYYLPDKPKTLTQTVQEWSRWLPEYLPLPHPSPRNTLWLRKNPWFEQDVIPELQRNIRLLLPDVIRE</sequence>
<dbReference type="Pfam" id="PF03167">
    <property type="entry name" value="UDG"/>
    <property type="match status" value="1"/>
</dbReference>
<protein>
    <submittedName>
        <fullName evidence="2">Uracil-DNA glycosylase family protein</fullName>
    </submittedName>
</protein>
<evidence type="ECO:0000259" key="1">
    <source>
        <dbReference type="SMART" id="SM00986"/>
    </source>
</evidence>
<dbReference type="RefSeq" id="WP_182809907.1">
    <property type="nucleotide sequence ID" value="NZ_JACJFM010000023.1"/>
</dbReference>
<dbReference type="InterPro" id="IPR005122">
    <property type="entry name" value="Uracil-DNA_glycosylase-like"/>
</dbReference>
<accession>A0A839IRM6</accession>
<dbReference type="Gene3D" id="3.40.470.10">
    <property type="entry name" value="Uracil-DNA glycosylase-like domain"/>
    <property type="match status" value="1"/>
</dbReference>
<dbReference type="SUPFAM" id="SSF52141">
    <property type="entry name" value="Uracil-DNA glycosylase-like"/>
    <property type="match status" value="1"/>
</dbReference>
<dbReference type="SMART" id="SM00986">
    <property type="entry name" value="UDG"/>
    <property type="match status" value="1"/>
</dbReference>
<dbReference type="CDD" id="cd10033">
    <property type="entry name" value="UDG_like"/>
    <property type="match status" value="1"/>
</dbReference>
<dbReference type="PANTHER" id="PTHR42160:SF1">
    <property type="entry name" value="URACIL-DNA GLYCOSYLASE SUPERFAMILY PROTEIN"/>
    <property type="match status" value="1"/>
</dbReference>
<evidence type="ECO:0000313" key="3">
    <source>
        <dbReference type="Proteomes" id="UP000565262"/>
    </source>
</evidence>
<dbReference type="AlphaFoldDB" id="A0A839IRM6"/>